<evidence type="ECO:0000313" key="2">
    <source>
        <dbReference type="Proteomes" id="UP000729402"/>
    </source>
</evidence>
<dbReference type="EMBL" id="JAAALK010000282">
    <property type="protein sequence ID" value="KAG8078524.1"/>
    <property type="molecule type" value="Genomic_DNA"/>
</dbReference>
<accession>A0A8J5T3B1</accession>
<sequence>MAALPVVRHCARRPPPPWLLTHPPHHCYSLILRCDKGFAPRWCHISVILQVHDKLIKMYPTLLLVLVPRHPCNIKNIFLKLKKQKVNFVLRSTREVLSSNTSIYMVDMLGPHIGHFYHMLAEMWQINPIS</sequence>
<dbReference type="Proteomes" id="UP000729402">
    <property type="component" value="Unassembled WGS sequence"/>
</dbReference>
<dbReference type="PANTHER" id="PTHR42755">
    <property type="entry name" value="3-DEOXY-MANNO-OCTULOSONATE CYTIDYLYLTRANSFERASE"/>
    <property type="match status" value="1"/>
</dbReference>
<dbReference type="GO" id="GO:0009245">
    <property type="term" value="P:lipid A biosynthetic process"/>
    <property type="evidence" value="ECO:0007669"/>
    <property type="project" value="TreeGrafter"/>
</dbReference>
<dbReference type="OrthoDB" id="308383at2759"/>
<evidence type="ECO:0000313" key="1">
    <source>
        <dbReference type="EMBL" id="KAG8078524.1"/>
    </source>
</evidence>
<comment type="caution">
    <text evidence="1">The sequence shown here is derived from an EMBL/GenBank/DDBJ whole genome shotgun (WGS) entry which is preliminary data.</text>
</comment>
<keyword evidence="2" id="KW-1185">Reference proteome</keyword>
<gene>
    <name evidence="1" type="ORF">GUJ93_ZPchr0007g4894</name>
</gene>
<reference evidence="1" key="1">
    <citation type="journal article" date="2021" name="bioRxiv">
        <title>Whole Genome Assembly and Annotation of Northern Wild Rice, Zizania palustris L., Supports a Whole Genome Duplication in the Zizania Genus.</title>
        <authorList>
            <person name="Haas M."/>
            <person name="Kono T."/>
            <person name="Macchietto M."/>
            <person name="Millas R."/>
            <person name="McGilp L."/>
            <person name="Shao M."/>
            <person name="Duquette J."/>
            <person name="Hirsch C.N."/>
            <person name="Kimball J."/>
        </authorList>
    </citation>
    <scope>NUCLEOTIDE SEQUENCE</scope>
    <source>
        <tissue evidence="1">Fresh leaf tissue</tissue>
    </source>
</reference>
<dbReference type="GO" id="GO:0016740">
    <property type="term" value="F:transferase activity"/>
    <property type="evidence" value="ECO:0007669"/>
    <property type="project" value="InterPro"/>
</dbReference>
<reference evidence="1" key="2">
    <citation type="submission" date="2021-02" db="EMBL/GenBank/DDBJ databases">
        <authorList>
            <person name="Kimball J.A."/>
            <person name="Haas M.W."/>
            <person name="Macchietto M."/>
            <person name="Kono T."/>
            <person name="Duquette J."/>
            <person name="Shao M."/>
        </authorList>
    </citation>
    <scope>NUCLEOTIDE SEQUENCE</scope>
    <source>
        <tissue evidence="1">Fresh leaf tissue</tissue>
    </source>
</reference>
<dbReference type="InterPro" id="IPR039901">
    <property type="entry name" value="Kdotransferase"/>
</dbReference>
<dbReference type="AlphaFoldDB" id="A0A8J5T3B1"/>
<dbReference type="PANTHER" id="PTHR42755:SF1">
    <property type="entry name" value="3-DEOXY-D-MANNO-OCTULOSONIC ACID TRANSFERASE, MITOCHONDRIAL-RELATED"/>
    <property type="match status" value="1"/>
</dbReference>
<protein>
    <submittedName>
        <fullName evidence="1">Uncharacterized protein</fullName>
    </submittedName>
</protein>
<dbReference type="GO" id="GO:0005886">
    <property type="term" value="C:plasma membrane"/>
    <property type="evidence" value="ECO:0007669"/>
    <property type="project" value="TreeGrafter"/>
</dbReference>
<proteinExistence type="predicted"/>
<organism evidence="1 2">
    <name type="scientific">Zizania palustris</name>
    <name type="common">Northern wild rice</name>
    <dbReference type="NCBI Taxonomy" id="103762"/>
    <lineage>
        <taxon>Eukaryota</taxon>
        <taxon>Viridiplantae</taxon>
        <taxon>Streptophyta</taxon>
        <taxon>Embryophyta</taxon>
        <taxon>Tracheophyta</taxon>
        <taxon>Spermatophyta</taxon>
        <taxon>Magnoliopsida</taxon>
        <taxon>Liliopsida</taxon>
        <taxon>Poales</taxon>
        <taxon>Poaceae</taxon>
        <taxon>BOP clade</taxon>
        <taxon>Oryzoideae</taxon>
        <taxon>Oryzeae</taxon>
        <taxon>Zizaniinae</taxon>
        <taxon>Zizania</taxon>
    </lineage>
</organism>
<name>A0A8J5T3B1_ZIZPA</name>